<proteinExistence type="predicted"/>
<evidence type="ECO:0000313" key="1">
    <source>
        <dbReference type="EMBL" id="MCF2652375.1"/>
    </source>
</evidence>
<reference evidence="1 2" key="1">
    <citation type="submission" date="2020-12" db="EMBL/GenBank/DDBJ databases">
        <title>Whole genome sequences of gut porcine anaerobes.</title>
        <authorList>
            <person name="Kubasova T."/>
            <person name="Jahodarova E."/>
            <person name="Rychlik I."/>
        </authorList>
    </citation>
    <scope>NUCLEOTIDE SEQUENCE [LARGE SCALE GENOMIC DNA]</scope>
    <source>
        <strain evidence="1 2">An867</strain>
    </source>
</reference>
<protein>
    <submittedName>
        <fullName evidence="1">ADP-ribosylglycohydrolase family protein</fullName>
    </submittedName>
</protein>
<dbReference type="SUPFAM" id="SSF101478">
    <property type="entry name" value="ADP-ribosylglycohydrolase"/>
    <property type="match status" value="1"/>
</dbReference>
<keyword evidence="2" id="KW-1185">Reference proteome</keyword>
<name>A0ABS9CNM2_9FIRM</name>
<dbReference type="EMBL" id="JAFBIT010000002">
    <property type="protein sequence ID" value="MCF2652375.1"/>
    <property type="molecule type" value="Genomic_DNA"/>
</dbReference>
<organism evidence="1 2">
    <name type="scientific">Anaeromassilibacillus senegalensis</name>
    <dbReference type="NCBI Taxonomy" id="1673717"/>
    <lineage>
        <taxon>Bacteria</taxon>
        <taxon>Bacillati</taxon>
        <taxon>Bacillota</taxon>
        <taxon>Clostridia</taxon>
        <taxon>Eubacteriales</taxon>
        <taxon>Acutalibacteraceae</taxon>
        <taxon>Anaeromassilibacillus</taxon>
    </lineage>
</organism>
<comment type="caution">
    <text evidence="1">The sequence shown here is derived from an EMBL/GenBank/DDBJ whole genome shotgun (WGS) entry which is preliminary data.</text>
</comment>
<sequence>MPSNLFIIAYNLIAGQGDLGASMCGAVWFGEDTDCTAGTIAALHGIRCGIDSIEDKWIEPIGTKIKTISIDPFRMESRILKDIYAFSARIAKIHEDAVKKFGLSQEPAGDFMAPDWFCNIYDDMRVVTYRFDYVNVRLDYMGDPVIRAGEPKRIRFLLSNTARSVSTERLNLHLYTADELQVSPSKELSTLVTMGHMGSGISAVEFELSLEQAARPLYRGVLEITFEDSKKGRVLHVPFVLLNEGGTHVDSKFEKSGPPMCPNQPRV</sequence>
<accession>A0ABS9CNM2</accession>
<evidence type="ECO:0000313" key="2">
    <source>
        <dbReference type="Proteomes" id="UP001299220"/>
    </source>
</evidence>
<dbReference type="InterPro" id="IPR036705">
    <property type="entry name" value="Ribosyl_crysJ1_sf"/>
</dbReference>
<gene>
    <name evidence="1" type="ORF">JQM67_07155</name>
</gene>
<dbReference type="Gene3D" id="1.10.4080.10">
    <property type="entry name" value="ADP-ribosylation/Crystallin J1"/>
    <property type="match status" value="1"/>
</dbReference>
<dbReference type="Proteomes" id="UP001299220">
    <property type="component" value="Unassembled WGS sequence"/>
</dbReference>